<dbReference type="GO" id="GO:0003677">
    <property type="term" value="F:DNA binding"/>
    <property type="evidence" value="ECO:0007669"/>
    <property type="project" value="UniProtKB-UniRule"/>
</dbReference>
<reference evidence="14 15" key="1">
    <citation type="submission" date="2016-02" db="EMBL/GenBank/DDBJ databases">
        <authorList>
            <person name="Wen L."/>
            <person name="He K."/>
            <person name="Yang H."/>
        </authorList>
    </citation>
    <scope>NUCLEOTIDE SEQUENCE [LARGE SCALE GENOMIC DNA]</scope>
    <source>
        <strain evidence="14">Trichococcus palustris</strain>
    </source>
</reference>
<dbReference type="InterPro" id="IPR005759">
    <property type="entry name" value="Nth"/>
</dbReference>
<evidence type="ECO:0000256" key="3">
    <source>
        <dbReference type="ARBA" id="ARBA00022723"/>
    </source>
</evidence>
<accession>A0A143Y8W8</accession>
<name>A0A143Y8W8_9LACT</name>
<dbReference type="InterPro" id="IPR004036">
    <property type="entry name" value="Endonuclease-III-like_CS2"/>
</dbReference>
<feature type="binding site" evidence="12">
    <location>
        <position position="199"/>
    </location>
    <ligand>
        <name>[4Fe-4S] cluster</name>
        <dbReference type="ChEBI" id="CHEBI:49883"/>
    </ligand>
</feature>
<dbReference type="PANTHER" id="PTHR10359">
    <property type="entry name" value="A/G-SPECIFIC ADENINE GLYCOSYLASE/ENDONUCLEASE III"/>
    <property type="match status" value="1"/>
</dbReference>
<dbReference type="OrthoDB" id="9800977at2"/>
<keyword evidence="8 12" id="KW-0238">DNA-binding</keyword>
<comment type="function">
    <text evidence="12">DNA repair enzyme that has both DNA N-glycosylase activity and AP-lyase activity. The DNA N-glycosylase activity releases various damaged pyrimidines from DNA by cleaving the N-glycosidic bond, leaving an AP (apurinic/apyrimidinic) site. The AP-lyase activity cleaves the phosphodiester bond 3' to the AP site by a beta-elimination, leaving a 3'-terminal unsaturated sugar and a product with a terminal 5'-phosphate.</text>
</comment>
<dbReference type="GO" id="GO:0140078">
    <property type="term" value="F:class I DNA-(apurinic or apyrimidinic site) endonuclease activity"/>
    <property type="evidence" value="ECO:0007669"/>
    <property type="project" value="UniProtKB-EC"/>
</dbReference>
<sequence>MLSKKMTIEAVKVMGELFPEAQCELIHENVFQLLIATMLSAQATDVSVNKVTPDLFAKFPTPMAFLAAPLEEVMAAIKSIGLYRTKATNIQKCCGRLMEHFGGEVPSGLDELMSLPGVGRKTANVVMSVGFHIPAIAVDTHVERISKRLRIAPQKATVLEVEQILMKKLPREMWSDAHHQMIFFGRYHCTARNPKCEVCPLLAICADGKKRMHLK</sequence>
<feature type="domain" description="HhH-GPD" evidence="13">
    <location>
        <begin position="39"/>
        <end position="187"/>
    </location>
</feature>
<feature type="binding site" evidence="12">
    <location>
        <position position="205"/>
    </location>
    <ligand>
        <name>[4Fe-4S] cluster</name>
        <dbReference type="ChEBI" id="CHEBI:49883"/>
    </ligand>
</feature>
<dbReference type="InterPro" id="IPR003651">
    <property type="entry name" value="Endonuclease3_FeS-loop_motif"/>
</dbReference>
<dbReference type="Proteomes" id="UP000242754">
    <property type="component" value="Unassembled WGS sequence"/>
</dbReference>
<dbReference type="RefSeq" id="WP_087031060.1">
    <property type="nucleotide sequence ID" value="NZ_FJNE01000002.1"/>
</dbReference>
<evidence type="ECO:0000256" key="6">
    <source>
        <dbReference type="ARBA" id="ARBA00023004"/>
    </source>
</evidence>
<dbReference type="InterPro" id="IPR000445">
    <property type="entry name" value="HhH_motif"/>
</dbReference>
<comment type="catalytic activity">
    <reaction evidence="12">
        <text>2'-deoxyribonucleotide-(2'-deoxyribose 5'-phosphate)-2'-deoxyribonucleotide-DNA = a 3'-end 2'-deoxyribonucleotide-(2,3-dehydro-2,3-deoxyribose 5'-phosphate)-DNA + a 5'-end 5'-phospho-2'-deoxyribonucleoside-DNA + H(+)</text>
        <dbReference type="Rhea" id="RHEA:66592"/>
        <dbReference type="Rhea" id="RHEA-COMP:13180"/>
        <dbReference type="Rhea" id="RHEA-COMP:16897"/>
        <dbReference type="Rhea" id="RHEA-COMP:17067"/>
        <dbReference type="ChEBI" id="CHEBI:15378"/>
        <dbReference type="ChEBI" id="CHEBI:136412"/>
        <dbReference type="ChEBI" id="CHEBI:157695"/>
        <dbReference type="ChEBI" id="CHEBI:167181"/>
        <dbReference type="EC" id="4.2.99.18"/>
    </reaction>
</comment>
<keyword evidence="3 12" id="KW-0479">Metal-binding</keyword>
<evidence type="ECO:0000256" key="9">
    <source>
        <dbReference type="ARBA" id="ARBA00023204"/>
    </source>
</evidence>
<dbReference type="Pfam" id="PF00633">
    <property type="entry name" value="HHH"/>
    <property type="match status" value="1"/>
</dbReference>
<dbReference type="InterPro" id="IPR003265">
    <property type="entry name" value="HhH-GPD_domain"/>
</dbReference>
<dbReference type="EC" id="4.2.99.18" evidence="12"/>
<evidence type="ECO:0000256" key="1">
    <source>
        <dbReference type="ARBA" id="ARBA00008343"/>
    </source>
</evidence>
<feature type="binding site" evidence="12">
    <location>
        <position position="196"/>
    </location>
    <ligand>
        <name>[4Fe-4S] cluster</name>
        <dbReference type="ChEBI" id="CHEBI:49883"/>
    </ligand>
</feature>
<organism evidence="14 15">
    <name type="scientific">Trichococcus palustris</name>
    <dbReference type="NCBI Taxonomy" id="140314"/>
    <lineage>
        <taxon>Bacteria</taxon>
        <taxon>Bacillati</taxon>
        <taxon>Bacillota</taxon>
        <taxon>Bacilli</taxon>
        <taxon>Lactobacillales</taxon>
        <taxon>Carnobacteriaceae</taxon>
        <taxon>Trichococcus</taxon>
    </lineage>
</organism>
<dbReference type="GO" id="GO:0019104">
    <property type="term" value="F:DNA N-glycosylase activity"/>
    <property type="evidence" value="ECO:0007669"/>
    <property type="project" value="UniProtKB-UniRule"/>
</dbReference>
<feature type="binding site" evidence="12">
    <location>
        <position position="189"/>
    </location>
    <ligand>
        <name>[4Fe-4S] cluster</name>
        <dbReference type="ChEBI" id="CHEBI:49883"/>
    </ligand>
</feature>
<dbReference type="CDD" id="cd00056">
    <property type="entry name" value="ENDO3c"/>
    <property type="match status" value="1"/>
</dbReference>
<evidence type="ECO:0000256" key="7">
    <source>
        <dbReference type="ARBA" id="ARBA00023014"/>
    </source>
</evidence>
<dbReference type="GO" id="GO:0006285">
    <property type="term" value="P:base-excision repair, AP site formation"/>
    <property type="evidence" value="ECO:0007669"/>
    <property type="project" value="TreeGrafter"/>
</dbReference>
<keyword evidence="5 12" id="KW-0378">Hydrolase</keyword>
<dbReference type="Pfam" id="PF10576">
    <property type="entry name" value="EndIII_4Fe-2S"/>
    <property type="match status" value="1"/>
</dbReference>
<evidence type="ECO:0000256" key="10">
    <source>
        <dbReference type="ARBA" id="ARBA00023239"/>
    </source>
</evidence>
<dbReference type="SUPFAM" id="SSF48150">
    <property type="entry name" value="DNA-glycosylase"/>
    <property type="match status" value="1"/>
</dbReference>
<dbReference type="PANTHER" id="PTHR10359:SF18">
    <property type="entry name" value="ENDONUCLEASE III"/>
    <property type="match status" value="1"/>
</dbReference>
<dbReference type="Gene3D" id="1.10.340.30">
    <property type="entry name" value="Hypothetical protein, domain 2"/>
    <property type="match status" value="1"/>
</dbReference>
<keyword evidence="15" id="KW-1185">Reference proteome</keyword>
<evidence type="ECO:0000259" key="13">
    <source>
        <dbReference type="SMART" id="SM00478"/>
    </source>
</evidence>
<proteinExistence type="inferred from homology"/>
<keyword evidence="11 12" id="KW-0326">Glycosidase</keyword>
<keyword evidence="9 12" id="KW-0234">DNA repair</keyword>
<evidence type="ECO:0000313" key="15">
    <source>
        <dbReference type="Proteomes" id="UP000242754"/>
    </source>
</evidence>
<dbReference type="PROSITE" id="PS00764">
    <property type="entry name" value="ENDONUCLEASE_III_1"/>
    <property type="match status" value="1"/>
</dbReference>
<keyword evidence="6 12" id="KW-0408">Iron</keyword>
<evidence type="ECO:0000256" key="12">
    <source>
        <dbReference type="HAMAP-Rule" id="MF_00942"/>
    </source>
</evidence>
<evidence type="ECO:0000256" key="4">
    <source>
        <dbReference type="ARBA" id="ARBA00022763"/>
    </source>
</evidence>
<dbReference type="AlphaFoldDB" id="A0A143Y8W8"/>
<dbReference type="NCBIfam" id="TIGR01083">
    <property type="entry name" value="nth"/>
    <property type="match status" value="1"/>
</dbReference>
<dbReference type="FunFam" id="1.10.1670.10:FF:000001">
    <property type="entry name" value="Endonuclease III"/>
    <property type="match status" value="1"/>
</dbReference>
<dbReference type="Pfam" id="PF00730">
    <property type="entry name" value="HhH-GPD"/>
    <property type="match status" value="1"/>
</dbReference>
<keyword evidence="4 12" id="KW-0227">DNA damage</keyword>
<evidence type="ECO:0000313" key="14">
    <source>
        <dbReference type="EMBL" id="CZQ84802.1"/>
    </source>
</evidence>
<dbReference type="GO" id="GO:0046872">
    <property type="term" value="F:metal ion binding"/>
    <property type="evidence" value="ECO:0007669"/>
    <property type="project" value="UniProtKB-KW"/>
</dbReference>
<evidence type="ECO:0000256" key="11">
    <source>
        <dbReference type="ARBA" id="ARBA00023295"/>
    </source>
</evidence>
<dbReference type="HAMAP" id="MF_00942">
    <property type="entry name" value="Nth"/>
    <property type="match status" value="1"/>
</dbReference>
<dbReference type="SMART" id="SM00525">
    <property type="entry name" value="FES"/>
    <property type="match status" value="1"/>
</dbReference>
<dbReference type="GO" id="GO:0051539">
    <property type="term" value="F:4 iron, 4 sulfur cluster binding"/>
    <property type="evidence" value="ECO:0007669"/>
    <property type="project" value="UniProtKB-UniRule"/>
</dbReference>
<dbReference type="PROSITE" id="PS01155">
    <property type="entry name" value="ENDONUCLEASE_III_2"/>
    <property type="match status" value="1"/>
</dbReference>
<evidence type="ECO:0000256" key="2">
    <source>
        <dbReference type="ARBA" id="ARBA00022485"/>
    </source>
</evidence>
<dbReference type="Gene3D" id="1.10.1670.10">
    <property type="entry name" value="Helix-hairpin-Helix base-excision DNA repair enzymes (C-terminal)"/>
    <property type="match status" value="1"/>
</dbReference>
<comment type="cofactor">
    <cofactor evidence="12">
        <name>[4Fe-4S] cluster</name>
        <dbReference type="ChEBI" id="CHEBI:49883"/>
    </cofactor>
    <text evidence="12">Binds 1 [4Fe-4S] cluster.</text>
</comment>
<keyword evidence="7 12" id="KW-0411">Iron-sulfur</keyword>
<dbReference type="PIRSF" id="PIRSF001435">
    <property type="entry name" value="Nth"/>
    <property type="match status" value="1"/>
</dbReference>
<keyword evidence="10 12" id="KW-0456">Lyase</keyword>
<gene>
    <name evidence="12" type="primary">nth</name>
    <name evidence="14" type="ORF">Tpal_541</name>
</gene>
<protein>
    <recommendedName>
        <fullName evidence="12">Endonuclease III</fullName>
        <ecNumber evidence="12">4.2.99.18</ecNumber>
    </recommendedName>
    <alternativeName>
        <fullName evidence="12">DNA-(apurinic or apyrimidinic site) lyase</fullName>
    </alternativeName>
</protein>
<dbReference type="InterPro" id="IPR011257">
    <property type="entry name" value="DNA_glycosylase"/>
</dbReference>
<comment type="similarity">
    <text evidence="1 12">Belongs to the Nth/MutY family.</text>
</comment>
<dbReference type="EMBL" id="FJNE01000002">
    <property type="protein sequence ID" value="CZQ84802.1"/>
    <property type="molecule type" value="Genomic_DNA"/>
</dbReference>
<keyword evidence="2 12" id="KW-0004">4Fe-4S</keyword>
<evidence type="ECO:0000256" key="5">
    <source>
        <dbReference type="ARBA" id="ARBA00022801"/>
    </source>
</evidence>
<evidence type="ECO:0000256" key="8">
    <source>
        <dbReference type="ARBA" id="ARBA00023125"/>
    </source>
</evidence>
<dbReference type="SMART" id="SM00478">
    <property type="entry name" value="ENDO3c"/>
    <property type="match status" value="1"/>
</dbReference>
<dbReference type="FunFam" id="1.10.340.30:FF:000001">
    <property type="entry name" value="Endonuclease III"/>
    <property type="match status" value="1"/>
</dbReference>
<dbReference type="InterPro" id="IPR004035">
    <property type="entry name" value="Endouclease-III_FeS-bd_BS"/>
</dbReference>
<dbReference type="InterPro" id="IPR023170">
    <property type="entry name" value="HhH_base_excis_C"/>
</dbReference>
<dbReference type="STRING" id="140314.SAMN04488076_10125"/>